<dbReference type="EMBL" id="AUWU02000003">
    <property type="protein sequence ID" value="KAH0575145.1"/>
    <property type="molecule type" value="Genomic_DNA"/>
</dbReference>
<organism evidence="1 3">
    <name type="scientific">Spironucleus salmonicida</name>
    <dbReference type="NCBI Taxonomy" id="348837"/>
    <lineage>
        <taxon>Eukaryota</taxon>
        <taxon>Metamonada</taxon>
        <taxon>Diplomonadida</taxon>
        <taxon>Hexamitidae</taxon>
        <taxon>Hexamitinae</taxon>
        <taxon>Spironucleus</taxon>
    </lineage>
</organism>
<dbReference type="EMBL" id="AUWU02000003">
    <property type="protein sequence ID" value="KAH0575138.1"/>
    <property type="molecule type" value="Genomic_DNA"/>
</dbReference>
<proteinExistence type="predicted"/>
<evidence type="ECO:0000313" key="1">
    <source>
        <dbReference type="EMBL" id="KAH0575138.1"/>
    </source>
</evidence>
<evidence type="ECO:0000313" key="3">
    <source>
        <dbReference type="Proteomes" id="UP000018208"/>
    </source>
</evidence>
<comment type="caution">
    <text evidence="1">The sequence shown here is derived from an EMBL/GenBank/DDBJ whole genome shotgun (WGS) entry which is preliminary data.</text>
</comment>
<dbReference type="GeneID" id="94296786"/>
<evidence type="ECO:0000313" key="2">
    <source>
        <dbReference type="EMBL" id="KAH0575145.1"/>
    </source>
</evidence>
<gene>
    <name evidence="1" type="ORF">SS50377_22763</name>
    <name evidence="2" type="ORF">SS50377_22770</name>
</gene>
<keyword evidence="3" id="KW-1185">Reference proteome</keyword>
<reference evidence="1" key="2">
    <citation type="submission" date="2020-12" db="EMBL/GenBank/DDBJ databases">
        <title>New Spironucleus salmonicida genome in near-complete chromosomes.</title>
        <authorList>
            <person name="Xu F."/>
            <person name="Kurt Z."/>
            <person name="Jimenez-Gonzalez A."/>
            <person name="Astvaldsson A."/>
            <person name="Andersson J.O."/>
            <person name="Svard S.G."/>
        </authorList>
    </citation>
    <scope>NUCLEOTIDE SEQUENCE</scope>
    <source>
        <strain evidence="1">ATCC 50377</strain>
    </source>
</reference>
<dbReference type="KEGG" id="ssao:94296786"/>
<dbReference type="Proteomes" id="UP000018208">
    <property type="component" value="Unassembled WGS sequence"/>
</dbReference>
<reference evidence="1" key="1">
    <citation type="journal article" date="2014" name="PLoS Genet.">
        <title>The Genome of Spironucleus salmonicida Highlights a Fish Pathogen Adapted to Fluctuating Environments.</title>
        <authorList>
            <person name="Xu F."/>
            <person name="Jerlstrom-Hultqvist J."/>
            <person name="Einarsson E."/>
            <person name="Astvaldsson A."/>
            <person name="Svard S.G."/>
            <person name="Andersson J.O."/>
        </authorList>
    </citation>
    <scope>NUCLEOTIDE SEQUENCE</scope>
    <source>
        <strain evidence="1">ATCC 50377</strain>
    </source>
</reference>
<accession>A0A9P8LVQ1</accession>
<dbReference type="RefSeq" id="XP_067765911.1">
    <property type="nucleotide sequence ID" value="XM_067906643.1"/>
</dbReference>
<protein>
    <submittedName>
        <fullName evidence="1">Uncharacterized protein</fullName>
    </submittedName>
</protein>
<dbReference type="AlphaFoldDB" id="A0A9P8LVQ1"/>
<sequence>MPLHLRINSFVPKMLASPRCCFIEKVADLDNLCVRDFTMKQISKTCLVDQICDSASTSDIVF</sequence>
<name>A0A9P8LVQ1_9EUKA</name>